<comment type="caution">
    <text evidence="2">The sequence shown here is derived from an EMBL/GenBank/DDBJ whole genome shotgun (WGS) entry which is preliminary data.</text>
</comment>
<sequence>MSTTIPFSLVSNPQLLDVVDDQWMQDKLEDDDIALPEGVQAPSTDMDDPVTAQPQTKQPEKWGDLGLQSVH</sequence>
<gene>
    <name evidence="2" type="primary">g750</name>
    <name evidence="2" type="ORF">VP750_LOCUS654</name>
</gene>
<reference evidence="2 3" key="1">
    <citation type="submission" date="2024-06" db="EMBL/GenBank/DDBJ databases">
        <authorList>
            <person name="Kraege A."/>
            <person name="Thomma B."/>
        </authorList>
    </citation>
    <scope>NUCLEOTIDE SEQUENCE [LARGE SCALE GENOMIC DNA]</scope>
</reference>
<evidence type="ECO:0000256" key="1">
    <source>
        <dbReference type="SAM" id="MobiDB-lite"/>
    </source>
</evidence>
<protein>
    <submittedName>
        <fullName evidence="2">G750 protein</fullName>
    </submittedName>
</protein>
<organism evidence="2 3">
    <name type="scientific">Coccomyxa viridis</name>
    <dbReference type="NCBI Taxonomy" id="1274662"/>
    <lineage>
        <taxon>Eukaryota</taxon>
        <taxon>Viridiplantae</taxon>
        <taxon>Chlorophyta</taxon>
        <taxon>core chlorophytes</taxon>
        <taxon>Trebouxiophyceae</taxon>
        <taxon>Trebouxiophyceae incertae sedis</taxon>
        <taxon>Coccomyxaceae</taxon>
        <taxon>Coccomyxa</taxon>
    </lineage>
</organism>
<proteinExistence type="predicted"/>
<feature type="region of interest" description="Disordered" evidence="1">
    <location>
        <begin position="31"/>
        <end position="71"/>
    </location>
</feature>
<dbReference type="Proteomes" id="UP001497392">
    <property type="component" value="Unassembled WGS sequence"/>
</dbReference>
<name>A0ABP1FGF4_9CHLO</name>
<evidence type="ECO:0000313" key="3">
    <source>
        <dbReference type="Proteomes" id="UP001497392"/>
    </source>
</evidence>
<accession>A0ABP1FGF4</accession>
<dbReference type="EMBL" id="CAXHTA020000002">
    <property type="protein sequence ID" value="CAL5218995.1"/>
    <property type="molecule type" value="Genomic_DNA"/>
</dbReference>
<evidence type="ECO:0000313" key="2">
    <source>
        <dbReference type="EMBL" id="CAL5218995.1"/>
    </source>
</evidence>
<keyword evidence="3" id="KW-1185">Reference proteome</keyword>